<proteinExistence type="predicted"/>
<evidence type="ECO:0000256" key="1">
    <source>
        <dbReference type="SAM" id="Coils"/>
    </source>
</evidence>
<dbReference type="AlphaFoldDB" id="A0A9N9ZFZ3"/>
<gene>
    <name evidence="3" type="ORF">CSOL1703_00016365</name>
</gene>
<dbReference type="OrthoDB" id="4942905at2759"/>
<reference evidence="4" key="1">
    <citation type="submission" date="2019-06" db="EMBL/GenBank/DDBJ databases">
        <authorList>
            <person name="Broberg M."/>
        </authorList>
    </citation>
    <scope>NUCLEOTIDE SEQUENCE [LARGE SCALE GENOMIC DNA]</scope>
</reference>
<sequence>MMESPRTSTPSTLATSVDHPSSRYPGIPDHIEVVSKVNNCAQQLTTAINQLLETSKWDIERAKQEIRLIEERLQDLESEKAEVLQCLHETEVGYEVLEDAIMEKDEEIQQNLKALQSAAEENTKLEHGRALAISVMNETQHTAAISEALANEKAKKALQAEEAALQKLAVANQSEAASHHRAQQLQEERNSAVNARDNAECRAGEEEKARKEAEGRAEELERNLAYMISSITRAETRAEKAEADMAAAVEREKETRRKLEAANSIDQGEAAIRYFVVEARRHDERLTGLAQDINRVVKDWGTNKMLLRPLPTRLRSPGWRRGVAFLESSLRVRCFRHGGEVAITAFYVVSLTRWC</sequence>
<feature type="region of interest" description="Disordered" evidence="2">
    <location>
        <begin position="175"/>
        <end position="216"/>
    </location>
</feature>
<feature type="compositionally biased region" description="Basic and acidic residues" evidence="2">
    <location>
        <begin position="197"/>
        <end position="216"/>
    </location>
</feature>
<feature type="region of interest" description="Disordered" evidence="2">
    <location>
        <begin position="1"/>
        <end position="25"/>
    </location>
</feature>
<name>A0A9N9ZFZ3_9HYPO</name>
<reference evidence="3 4" key="2">
    <citation type="submission" date="2021-10" db="EMBL/GenBank/DDBJ databases">
        <authorList>
            <person name="Piombo E."/>
        </authorList>
    </citation>
    <scope>NUCLEOTIDE SEQUENCE [LARGE SCALE GENOMIC DNA]</scope>
</reference>
<keyword evidence="4" id="KW-1185">Reference proteome</keyword>
<feature type="compositionally biased region" description="Polar residues" evidence="2">
    <location>
        <begin position="1"/>
        <end position="19"/>
    </location>
</feature>
<evidence type="ECO:0000313" key="4">
    <source>
        <dbReference type="Proteomes" id="UP000775872"/>
    </source>
</evidence>
<evidence type="ECO:0000313" key="3">
    <source>
        <dbReference type="EMBL" id="CAH0054807.1"/>
    </source>
</evidence>
<protein>
    <submittedName>
        <fullName evidence="3">Uncharacterized protein</fullName>
    </submittedName>
</protein>
<feature type="coiled-coil region" evidence="1">
    <location>
        <begin position="52"/>
        <end position="86"/>
    </location>
</feature>
<comment type="caution">
    <text evidence="3">The sequence shown here is derived from an EMBL/GenBank/DDBJ whole genome shotgun (WGS) entry which is preliminary data.</text>
</comment>
<accession>A0A9N9ZFZ3</accession>
<dbReference type="EMBL" id="CABFOC020000052">
    <property type="protein sequence ID" value="CAH0054807.1"/>
    <property type="molecule type" value="Genomic_DNA"/>
</dbReference>
<dbReference type="Proteomes" id="UP000775872">
    <property type="component" value="Unassembled WGS sequence"/>
</dbReference>
<evidence type="ECO:0000256" key="2">
    <source>
        <dbReference type="SAM" id="MobiDB-lite"/>
    </source>
</evidence>
<organism evidence="3 4">
    <name type="scientific">Clonostachys solani</name>
    <dbReference type="NCBI Taxonomy" id="160281"/>
    <lineage>
        <taxon>Eukaryota</taxon>
        <taxon>Fungi</taxon>
        <taxon>Dikarya</taxon>
        <taxon>Ascomycota</taxon>
        <taxon>Pezizomycotina</taxon>
        <taxon>Sordariomycetes</taxon>
        <taxon>Hypocreomycetidae</taxon>
        <taxon>Hypocreales</taxon>
        <taxon>Bionectriaceae</taxon>
        <taxon>Clonostachys</taxon>
    </lineage>
</organism>
<keyword evidence="1" id="KW-0175">Coiled coil</keyword>